<dbReference type="RefSeq" id="WP_104372371.1">
    <property type="nucleotide sequence ID" value="NZ_BFAV01000126.1"/>
</dbReference>
<dbReference type="EMBL" id="BFAV01000126">
    <property type="protein sequence ID" value="GBF34070.1"/>
    <property type="molecule type" value="Genomic_DNA"/>
</dbReference>
<sequence length="87" mass="9739">MKIDVDLFVKERQDEIQTLVNLCLNKAGDAIQKKVASEEISANIQDVLPLLLYEVLAANTVATLRLVAEMINHAEENMSPDNSYDNH</sequence>
<comment type="caution">
    <text evidence="1">The sequence shown here is derived from an EMBL/GenBank/DDBJ whole genome shotgun (WGS) entry which is preliminary data.</text>
</comment>
<accession>A0A2L2XD47</accession>
<dbReference type="Proteomes" id="UP000239549">
    <property type="component" value="Unassembled WGS sequence"/>
</dbReference>
<dbReference type="OrthoDB" id="1808887at2"/>
<reference evidence="2" key="1">
    <citation type="submission" date="2018-02" db="EMBL/GenBank/DDBJ databases">
        <title>Genome sequence of Desulfocucumis palustris strain NAW-5.</title>
        <authorList>
            <person name="Watanabe M."/>
            <person name="Kojima H."/>
            <person name="Fukui M."/>
        </authorList>
    </citation>
    <scope>NUCLEOTIDE SEQUENCE [LARGE SCALE GENOMIC DNA]</scope>
    <source>
        <strain evidence="2">NAW-5</strain>
    </source>
</reference>
<gene>
    <name evidence="1" type="ORF">DCCM_3182</name>
</gene>
<evidence type="ECO:0000313" key="1">
    <source>
        <dbReference type="EMBL" id="GBF34070.1"/>
    </source>
</evidence>
<protein>
    <submittedName>
        <fullName evidence="1">Uncharacterized protein</fullName>
    </submittedName>
</protein>
<evidence type="ECO:0000313" key="2">
    <source>
        <dbReference type="Proteomes" id="UP000239549"/>
    </source>
</evidence>
<dbReference type="AlphaFoldDB" id="A0A2L2XD47"/>
<proteinExistence type="predicted"/>
<name>A0A2L2XD47_9FIRM</name>
<keyword evidence="2" id="KW-1185">Reference proteome</keyword>
<organism evidence="1 2">
    <name type="scientific">Desulfocucumis palustris</name>
    <dbReference type="NCBI Taxonomy" id="1898651"/>
    <lineage>
        <taxon>Bacteria</taxon>
        <taxon>Bacillati</taxon>
        <taxon>Bacillota</taxon>
        <taxon>Clostridia</taxon>
        <taxon>Eubacteriales</taxon>
        <taxon>Desulfocucumaceae</taxon>
        <taxon>Desulfocucumis</taxon>
    </lineage>
</organism>